<organism evidence="1 2">
    <name type="scientific">Zopfia rhizophila CBS 207.26</name>
    <dbReference type="NCBI Taxonomy" id="1314779"/>
    <lineage>
        <taxon>Eukaryota</taxon>
        <taxon>Fungi</taxon>
        <taxon>Dikarya</taxon>
        <taxon>Ascomycota</taxon>
        <taxon>Pezizomycotina</taxon>
        <taxon>Dothideomycetes</taxon>
        <taxon>Dothideomycetes incertae sedis</taxon>
        <taxon>Zopfiaceae</taxon>
        <taxon>Zopfia</taxon>
    </lineage>
</organism>
<name>A0A6A6DJF1_9PEZI</name>
<dbReference type="EMBL" id="ML994676">
    <property type="protein sequence ID" value="KAF2178389.1"/>
    <property type="molecule type" value="Genomic_DNA"/>
</dbReference>
<evidence type="ECO:0000313" key="1">
    <source>
        <dbReference type="EMBL" id="KAF2178389.1"/>
    </source>
</evidence>
<dbReference type="AlphaFoldDB" id="A0A6A6DJF1"/>
<proteinExistence type="predicted"/>
<evidence type="ECO:0000313" key="2">
    <source>
        <dbReference type="Proteomes" id="UP000800200"/>
    </source>
</evidence>
<sequence>MMNGTGHRRFMTDMPYCGRPRKPRPLNYQLFSTRKMVSRWILADRITARASLYSKAAVDTKACGESAFLFQFSEMMQLDDESYSGFR</sequence>
<reference evidence="1" key="1">
    <citation type="journal article" date="2020" name="Stud. Mycol.">
        <title>101 Dothideomycetes genomes: a test case for predicting lifestyles and emergence of pathogens.</title>
        <authorList>
            <person name="Haridas S."/>
            <person name="Albert R."/>
            <person name="Binder M."/>
            <person name="Bloem J."/>
            <person name="Labutti K."/>
            <person name="Salamov A."/>
            <person name="Andreopoulos B."/>
            <person name="Baker S."/>
            <person name="Barry K."/>
            <person name="Bills G."/>
            <person name="Bluhm B."/>
            <person name="Cannon C."/>
            <person name="Castanera R."/>
            <person name="Culley D."/>
            <person name="Daum C."/>
            <person name="Ezra D."/>
            <person name="Gonzalez J."/>
            <person name="Henrissat B."/>
            <person name="Kuo A."/>
            <person name="Liang C."/>
            <person name="Lipzen A."/>
            <person name="Lutzoni F."/>
            <person name="Magnuson J."/>
            <person name="Mondo S."/>
            <person name="Nolan M."/>
            <person name="Ohm R."/>
            <person name="Pangilinan J."/>
            <person name="Park H.-J."/>
            <person name="Ramirez L."/>
            <person name="Alfaro M."/>
            <person name="Sun H."/>
            <person name="Tritt A."/>
            <person name="Yoshinaga Y."/>
            <person name="Zwiers L.-H."/>
            <person name="Turgeon B."/>
            <person name="Goodwin S."/>
            <person name="Spatafora J."/>
            <person name="Crous P."/>
            <person name="Grigoriev I."/>
        </authorList>
    </citation>
    <scope>NUCLEOTIDE SEQUENCE</scope>
    <source>
        <strain evidence="1">CBS 207.26</strain>
    </source>
</reference>
<keyword evidence="2" id="KW-1185">Reference proteome</keyword>
<protein>
    <submittedName>
        <fullName evidence="1">Uncharacterized protein</fullName>
    </submittedName>
</protein>
<dbReference type="OrthoDB" id="5426359at2759"/>
<gene>
    <name evidence="1" type="ORF">K469DRAFT_337347</name>
</gene>
<accession>A0A6A6DJF1</accession>
<dbReference type="Proteomes" id="UP000800200">
    <property type="component" value="Unassembled WGS sequence"/>
</dbReference>